<keyword evidence="11" id="KW-0472">Membrane</keyword>
<dbReference type="InterPro" id="IPR036236">
    <property type="entry name" value="Znf_C2H2_sf"/>
</dbReference>
<reference evidence="13 14" key="1">
    <citation type="submission" date="2018-05" db="EMBL/GenBank/DDBJ databases">
        <authorList>
            <person name="Datahose"/>
        </authorList>
    </citation>
    <scope>NUCLEOTIDE SEQUENCE</scope>
</reference>
<keyword evidence="8" id="KW-0539">Nucleus</keyword>
<feature type="region of interest" description="Disordered" evidence="10">
    <location>
        <begin position="137"/>
        <end position="167"/>
    </location>
</feature>
<keyword evidence="2" id="KW-0479">Metal-binding</keyword>
<dbReference type="AlphaFoldDB" id="A0AAX7VXH3"/>
<evidence type="ECO:0000313" key="14">
    <source>
        <dbReference type="Proteomes" id="UP000265100"/>
    </source>
</evidence>
<dbReference type="Pfam" id="PF00096">
    <property type="entry name" value="zf-C2H2"/>
    <property type="match status" value="2"/>
</dbReference>
<dbReference type="SMART" id="SM00355">
    <property type="entry name" value="ZnF_C2H2"/>
    <property type="match status" value="2"/>
</dbReference>
<keyword evidence="14" id="KW-1185">Reference proteome</keyword>
<proteinExistence type="predicted"/>
<dbReference type="PROSITE" id="PS50157">
    <property type="entry name" value="ZINC_FINGER_C2H2_2"/>
    <property type="match status" value="3"/>
</dbReference>
<dbReference type="FunFam" id="3.30.160.60:FF:000912">
    <property type="entry name" value="Zinc finger protein 660"/>
    <property type="match status" value="2"/>
</dbReference>
<organism evidence="13 14">
    <name type="scientific">Astatotilapia calliptera</name>
    <name type="common">Eastern happy</name>
    <name type="synonym">Chromis callipterus</name>
    <dbReference type="NCBI Taxonomy" id="8154"/>
    <lineage>
        <taxon>Eukaryota</taxon>
        <taxon>Metazoa</taxon>
        <taxon>Chordata</taxon>
        <taxon>Craniata</taxon>
        <taxon>Vertebrata</taxon>
        <taxon>Euteleostomi</taxon>
        <taxon>Actinopterygii</taxon>
        <taxon>Neopterygii</taxon>
        <taxon>Teleostei</taxon>
        <taxon>Neoteleostei</taxon>
        <taxon>Acanthomorphata</taxon>
        <taxon>Ovalentaria</taxon>
        <taxon>Cichlomorphae</taxon>
        <taxon>Cichliformes</taxon>
        <taxon>Cichlidae</taxon>
        <taxon>African cichlids</taxon>
        <taxon>Pseudocrenilabrinae</taxon>
        <taxon>Haplochromini</taxon>
        <taxon>Astatotilapia</taxon>
    </lineage>
</organism>
<accession>A0AAX7VXH3</accession>
<evidence type="ECO:0000256" key="4">
    <source>
        <dbReference type="ARBA" id="ARBA00022771"/>
    </source>
</evidence>
<dbReference type="GO" id="GO:0005634">
    <property type="term" value="C:nucleus"/>
    <property type="evidence" value="ECO:0007669"/>
    <property type="project" value="UniProtKB-SubCell"/>
</dbReference>
<dbReference type="Gene3D" id="3.30.160.60">
    <property type="entry name" value="Classic Zinc Finger"/>
    <property type="match status" value="3"/>
</dbReference>
<name>A0AAX7VXH3_ASTCA</name>
<reference evidence="13" key="3">
    <citation type="submission" date="2025-08" db="UniProtKB">
        <authorList>
            <consortium name="Ensembl"/>
        </authorList>
    </citation>
    <scope>IDENTIFICATION</scope>
</reference>
<keyword evidence="3" id="KW-0677">Repeat</keyword>
<evidence type="ECO:0000256" key="3">
    <source>
        <dbReference type="ARBA" id="ARBA00022737"/>
    </source>
</evidence>
<feature type="domain" description="C2H2-type" evidence="12">
    <location>
        <begin position="116"/>
        <end position="143"/>
    </location>
</feature>
<reference evidence="13" key="4">
    <citation type="submission" date="2025-09" db="UniProtKB">
        <authorList>
            <consortium name="Ensembl"/>
        </authorList>
    </citation>
    <scope>IDENTIFICATION</scope>
</reference>
<feature type="domain" description="C2H2-type" evidence="12">
    <location>
        <begin position="69"/>
        <end position="87"/>
    </location>
</feature>
<protein>
    <recommendedName>
        <fullName evidence="12">C2H2-type domain-containing protein</fullName>
    </recommendedName>
</protein>
<dbReference type="GO" id="GO:0008270">
    <property type="term" value="F:zinc ion binding"/>
    <property type="evidence" value="ECO:0007669"/>
    <property type="project" value="UniProtKB-KW"/>
</dbReference>
<keyword evidence="11" id="KW-1133">Transmembrane helix</keyword>
<dbReference type="PANTHER" id="PTHR24394:SF48">
    <property type="entry name" value="ZINC FINGER PROTEIN 771"/>
    <property type="match status" value="1"/>
</dbReference>
<dbReference type="Proteomes" id="UP000265100">
    <property type="component" value="Chromosome 18"/>
</dbReference>
<feature type="transmembrane region" description="Helical" evidence="11">
    <location>
        <begin position="52"/>
        <end position="71"/>
    </location>
</feature>
<evidence type="ECO:0000259" key="12">
    <source>
        <dbReference type="PROSITE" id="PS50157"/>
    </source>
</evidence>
<dbReference type="PROSITE" id="PS00028">
    <property type="entry name" value="ZINC_FINGER_C2H2_1"/>
    <property type="match status" value="2"/>
</dbReference>
<evidence type="ECO:0000256" key="7">
    <source>
        <dbReference type="ARBA" id="ARBA00023163"/>
    </source>
</evidence>
<sequence>MIIVNQNQAVTSSILTNLLTQIRMKSRVVTRTEMSGSKSYQARVFKIPTPHIYVAPVGKGFFFFFVFLFFWKSSLTRHMQIHTGEKPHSCSTCGKRFSRKSHMNRHMQIHTGEKPHCCCTCGKRFSRKSHMNRHMQIHTGEKPHSCSTSRKDSGKGKLEITHASSQK</sequence>
<evidence type="ECO:0000256" key="1">
    <source>
        <dbReference type="ARBA" id="ARBA00004123"/>
    </source>
</evidence>
<evidence type="ECO:0000313" key="13">
    <source>
        <dbReference type="Ensembl" id="ENSACLP00000085937.1"/>
    </source>
</evidence>
<evidence type="ECO:0000256" key="10">
    <source>
        <dbReference type="SAM" id="MobiDB-lite"/>
    </source>
</evidence>
<dbReference type="GO" id="GO:0000981">
    <property type="term" value="F:DNA-binding transcription factor activity, RNA polymerase II-specific"/>
    <property type="evidence" value="ECO:0007669"/>
    <property type="project" value="TreeGrafter"/>
</dbReference>
<keyword evidence="6" id="KW-0805">Transcription regulation</keyword>
<keyword evidence="7" id="KW-0804">Transcription</keyword>
<keyword evidence="11" id="KW-0812">Transmembrane</keyword>
<evidence type="ECO:0000256" key="5">
    <source>
        <dbReference type="ARBA" id="ARBA00022833"/>
    </source>
</evidence>
<evidence type="ECO:0000256" key="2">
    <source>
        <dbReference type="ARBA" id="ARBA00022723"/>
    </source>
</evidence>
<comment type="subcellular location">
    <subcellularLocation>
        <location evidence="1">Nucleus</location>
    </subcellularLocation>
</comment>
<dbReference type="PANTHER" id="PTHR24394">
    <property type="entry name" value="ZINC FINGER PROTEIN"/>
    <property type="match status" value="1"/>
</dbReference>
<feature type="compositionally biased region" description="Basic and acidic residues" evidence="10">
    <location>
        <begin position="139"/>
        <end position="160"/>
    </location>
</feature>
<dbReference type="GO" id="GO:0003677">
    <property type="term" value="F:DNA binding"/>
    <property type="evidence" value="ECO:0007669"/>
    <property type="project" value="UniProtKB-KW"/>
</dbReference>
<evidence type="ECO:0000256" key="9">
    <source>
        <dbReference type="PROSITE-ProRule" id="PRU00042"/>
    </source>
</evidence>
<feature type="domain" description="C2H2-type" evidence="12">
    <location>
        <begin position="88"/>
        <end position="115"/>
    </location>
</feature>
<reference evidence="14" key="2">
    <citation type="submission" date="2023-03" db="EMBL/GenBank/DDBJ databases">
        <authorList>
            <consortium name="Wellcome Sanger Institute Data Sharing"/>
        </authorList>
    </citation>
    <scope>NUCLEOTIDE SEQUENCE [LARGE SCALE GENOMIC DNA]</scope>
</reference>
<dbReference type="Ensembl" id="ENSACLT00000044493.1">
    <property type="protein sequence ID" value="ENSACLP00000085937.1"/>
    <property type="gene ID" value="ENSACLG00000029324.1"/>
</dbReference>
<dbReference type="GeneTree" id="ENSGT01150000286952"/>
<keyword evidence="5" id="KW-0862">Zinc</keyword>
<evidence type="ECO:0000256" key="11">
    <source>
        <dbReference type="SAM" id="Phobius"/>
    </source>
</evidence>
<dbReference type="InterPro" id="IPR013087">
    <property type="entry name" value="Znf_C2H2_type"/>
</dbReference>
<evidence type="ECO:0000256" key="6">
    <source>
        <dbReference type="ARBA" id="ARBA00023015"/>
    </source>
</evidence>
<dbReference type="SUPFAM" id="SSF57667">
    <property type="entry name" value="beta-beta-alpha zinc fingers"/>
    <property type="match status" value="2"/>
</dbReference>
<keyword evidence="4 9" id="KW-0863">Zinc-finger</keyword>
<evidence type="ECO:0000256" key="8">
    <source>
        <dbReference type="ARBA" id="ARBA00023242"/>
    </source>
</evidence>